<comment type="caution">
    <text evidence="4">The sequence shown here is derived from an EMBL/GenBank/DDBJ whole genome shotgun (WGS) entry which is preliminary data.</text>
</comment>
<dbReference type="GO" id="GO:0015658">
    <property type="term" value="F:branched-chain amino acid transmembrane transporter activity"/>
    <property type="evidence" value="ECO:0007669"/>
    <property type="project" value="TreeGrafter"/>
</dbReference>
<accession>X1PNM6</accession>
<dbReference type="Gene3D" id="3.40.50.300">
    <property type="entry name" value="P-loop containing nucleotide triphosphate hydrolases"/>
    <property type="match status" value="1"/>
</dbReference>
<evidence type="ECO:0008006" key="5">
    <source>
        <dbReference type="Google" id="ProtNLM"/>
    </source>
</evidence>
<dbReference type="PANTHER" id="PTHR43820">
    <property type="entry name" value="HIGH-AFFINITY BRANCHED-CHAIN AMINO ACID TRANSPORT ATP-BINDING PROTEIN LIVF"/>
    <property type="match status" value="1"/>
</dbReference>
<protein>
    <recommendedName>
        <fullName evidence="5">ABC transporter ATP-binding protein</fullName>
    </recommendedName>
</protein>
<dbReference type="AlphaFoldDB" id="X1PNM6"/>
<dbReference type="InterPro" id="IPR027417">
    <property type="entry name" value="P-loop_NTPase"/>
</dbReference>
<proteinExistence type="inferred from homology"/>
<evidence type="ECO:0000256" key="3">
    <source>
        <dbReference type="ARBA" id="ARBA00022970"/>
    </source>
</evidence>
<dbReference type="GO" id="GO:0015807">
    <property type="term" value="P:L-amino acid transport"/>
    <property type="evidence" value="ECO:0007669"/>
    <property type="project" value="TreeGrafter"/>
</dbReference>
<gene>
    <name evidence="4" type="ORF">S06H3_53677</name>
</gene>
<evidence type="ECO:0000256" key="1">
    <source>
        <dbReference type="ARBA" id="ARBA00005417"/>
    </source>
</evidence>
<organism evidence="4">
    <name type="scientific">marine sediment metagenome</name>
    <dbReference type="NCBI Taxonomy" id="412755"/>
    <lineage>
        <taxon>unclassified sequences</taxon>
        <taxon>metagenomes</taxon>
        <taxon>ecological metagenomes</taxon>
    </lineage>
</organism>
<evidence type="ECO:0000313" key="4">
    <source>
        <dbReference type="EMBL" id="GAI57907.1"/>
    </source>
</evidence>
<keyword evidence="2" id="KW-0813">Transport</keyword>
<keyword evidence="3" id="KW-0029">Amino-acid transport</keyword>
<dbReference type="SUPFAM" id="SSF52540">
    <property type="entry name" value="P-loop containing nucleoside triphosphate hydrolases"/>
    <property type="match status" value="1"/>
</dbReference>
<sequence>LRDQGVTILLIEQKVRTAINIADRGYVMEEGRIILKGSLSV</sequence>
<reference evidence="4" key="1">
    <citation type="journal article" date="2014" name="Front. Microbiol.">
        <title>High frequency of phylogenetically diverse reductive dehalogenase-homologous genes in deep subseafloor sedimentary metagenomes.</title>
        <authorList>
            <person name="Kawai M."/>
            <person name="Futagami T."/>
            <person name="Toyoda A."/>
            <person name="Takaki Y."/>
            <person name="Nishi S."/>
            <person name="Hori S."/>
            <person name="Arai W."/>
            <person name="Tsubouchi T."/>
            <person name="Morono Y."/>
            <person name="Uchiyama I."/>
            <person name="Ito T."/>
            <person name="Fujiyama A."/>
            <person name="Inagaki F."/>
            <person name="Takami H."/>
        </authorList>
    </citation>
    <scope>NUCLEOTIDE SEQUENCE</scope>
    <source>
        <strain evidence="4">Expedition CK06-06</strain>
    </source>
</reference>
<dbReference type="EMBL" id="BARV01034243">
    <property type="protein sequence ID" value="GAI57907.1"/>
    <property type="molecule type" value="Genomic_DNA"/>
</dbReference>
<feature type="non-terminal residue" evidence="4">
    <location>
        <position position="1"/>
    </location>
</feature>
<comment type="similarity">
    <text evidence="1">Belongs to the ABC transporter superfamily.</text>
</comment>
<dbReference type="PANTHER" id="PTHR43820:SF4">
    <property type="entry name" value="HIGH-AFFINITY BRANCHED-CHAIN AMINO ACID TRANSPORT ATP-BINDING PROTEIN LIVF"/>
    <property type="match status" value="1"/>
</dbReference>
<dbReference type="InterPro" id="IPR052156">
    <property type="entry name" value="BCAA_Transport_ATP-bd_LivF"/>
</dbReference>
<evidence type="ECO:0000256" key="2">
    <source>
        <dbReference type="ARBA" id="ARBA00022448"/>
    </source>
</evidence>
<name>X1PNM6_9ZZZZ</name>